<dbReference type="EMBL" id="CP047289">
    <property type="protein sequence ID" value="QUS36615.1"/>
    <property type="molecule type" value="Genomic_DNA"/>
</dbReference>
<dbReference type="RefSeq" id="WP_211783833.1">
    <property type="nucleotide sequence ID" value="NZ_CP047289.1"/>
</dbReference>
<evidence type="ECO:0000313" key="15">
    <source>
        <dbReference type="EMBL" id="QUS36615.1"/>
    </source>
</evidence>
<feature type="transmembrane region" description="Helical" evidence="13">
    <location>
        <begin position="34"/>
        <end position="53"/>
    </location>
</feature>
<comment type="function">
    <text evidence="11">Component of the F(0) channel, it forms part of the peripheral stalk, linking F(1) to F(0). The b'-subunit is a diverged and duplicated form of b found in plants and photosynthetic bacteria.</text>
</comment>
<dbReference type="GO" id="GO:0045259">
    <property type="term" value="C:proton-transporting ATP synthase complex"/>
    <property type="evidence" value="ECO:0007669"/>
    <property type="project" value="UniProtKB-KW"/>
</dbReference>
<keyword evidence="2 13" id="KW-0813">Transport</keyword>
<evidence type="ECO:0000256" key="14">
    <source>
        <dbReference type="RuleBase" id="RU003848"/>
    </source>
</evidence>
<dbReference type="NCBIfam" id="NF009988">
    <property type="entry name" value="PRK13454.1"/>
    <property type="match status" value="1"/>
</dbReference>
<evidence type="ECO:0000256" key="2">
    <source>
        <dbReference type="ARBA" id="ARBA00022448"/>
    </source>
</evidence>
<evidence type="ECO:0000256" key="10">
    <source>
        <dbReference type="ARBA" id="ARBA00025198"/>
    </source>
</evidence>
<evidence type="ECO:0000256" key="1">
    <source>
        <dbReference type="ARBA" id="ARBA00005513"/>
    </source>
</evidence>
<keyword evidence="7 13" id="KW-0406">Ion transport</keyword>
<dbReference type="GO" id="GO:0046961">
    <property type="term" value="F:proton-transporting ATPase activity, rotational mechanism"/>
    <property type="evidence" value="ECO:0007669"/>
    <property type="project" value="TreeGrafter"/>
</dbReference>
<keyword evidence="16" id="KW-1185">Reference proteome</keyword>
<dbReference type="GO" id="GO:0005886">
    <property type="term" value="C:plasma membrane"/>
    <property type="evidence" value="ECO:0007669"/>
    <property type="project" value="UniProtKB-SubCell"/>
</dbReference>
<dbReference type="InterPro" id="IPR050059">
    <property type="entry name" value="ATP_synthase_B_chain"/>
</dbReference>
<dbReference type="PANTHER" id="PTHR33445:SF1">
    <property type="entry name" value="ATP SYNTHASE SUBUNIT B"/>
    <property type="match status" value="1"/>
</dbReference>
<keyword evidence="8 13" id="KW-0472">Membrane</keyword>
<comment type="function">
    <text evidence="10 13">F(1)F(0) ATP synthase produces ATP from ADP in the presence of a proton or sodium gradient. F-type ATPases consist of two structural domains, F(1) containing the extramembraneous catalytic core and F(0) containing the membrane proton channel, linked together by a central stalk and a peripheral stalk. During catalysis, ATP synthesis in the catalytic domain of F(1) is coupled via a rotary mechanism of the central stalk subunits to proton translocation.</text>
</comment>
<comment type="similarity">
    <text evidence="1 13 14">Belongs to the ATPase B chain family.</text>
</comment>
<dbReference type="KEGG" id="fap:GR316_10275"/>
<evidence type="ECO:0000313" key="16">
    <source>
        <dbReference type="Proteomes" id="UP000679284"/>
    </source>
</evidence>
<evidence type="ECO:0000256" key="7">
    <source>
        <dbReference type="ARBA" id="ARBA00023065"/>
    </source>
</evidence>
<keyword evidence="6 13" id="KW-1133">Transmembrane helix</keyword>
<evidence type="ECO:0000256" key="11">
    <source>
        <dbReference type="ARBA" id="ARBA00025614"/>
    </source>
</evidence>
<dbReference type="GO" id="GO:0046933">
    <property type="term" value="F:proton-transporting ATP synthase activity, rotational mechanism"/>
    <property type="evidence" value="ECO:0007669"/>
    <property type="project" value="UniProtKB-UniRule"/>
</dbReference>
<name>A0A8J8MTU0_9RHOB</name>
<evidence type="ECO:0000256" key="9">
    <source>
        <dbReference type="ARBA" id="ARBA00023310"/>
    </source>
</evidence>
<evidence type="ECO:0000256" key="5">
    <source>
        <dbReference type="ARBA" id="ARBA00022781"/>
    </source>
</evidence>
<dbReference type="Pfam" id="PF00430">
    <property type="entry name" value="ATP-synt_B"/>
    <property type="match status" value="1"/>
</dbReference>
<accession>A0A8J8MTU0</accession>
<dbReference type="CDD" id="cd06503">
    <property type="entry name" value="ATP-synt_Fo_b"/>
    <property type="match status" value="1"/>
</dbReference>
<sequence length="180" mass="18797">MEHQVQDVAEAAVGEAPHAPGMPQLDFSSWPNQIFWLLVALVAIYLVLTRVALPRVSAVLAERRGAITNDLLAAEELKQKAKSAEASYNEALAKARAEAARIAADTKASIDADLAEAIAKADAEIGQRVQASEARIAEIREGMQDSVREVAAETAQALVAALGGTADASVKAAVSSRVGA</sequence>
<proteinExistence type="inferred from homology"/>
<evidence type="ECO:0000256" key="6">
    <source>
        <dbReference type="ARBA" id="ARBA00022989"/>
    </source>
</evidence>
<evidence type="ECO:0000256" key="3">
    <source>
        <dbReference type="ARBA" id="ARBA00022547"/>
    </source>
</evidence>
<evidence type="ECO:0000256" key="12">
    <source>
        <dbReference type="ARBA" id="ARBA00037847"/>
    </source>
</evidence>
<comment type="subcellular location">
    <subcellularLocation>
        <location evidence="13">Cell membrane</location>
        <topology evidence="13">Single-pass membrane protein</topology>
    </subcellularLocation>
    <subcellularLocation>
        <location evidence="12">Endomembrane system</location>
        <topology evidence="12">Single-pass membrane protein</topology>
    </subcellularLocation>
</comment>
<organism evidence="15 16">
    <name type="scientific">Falsirhodobacter algicola</name>
    <dbReference type="NCBI Taxonomy" id="2692330"/>
    <lineage>
        <taxon>Bacteria</taxon>
        <taxon>Pseudomonadati</taxon>
        <taxon>Pseudomonadota</taxon>
        <taxon>Alphaproteobacteria</taxon>
        <taxon>Rhodobacterales</taxon>
        <taxon>Paracoccaceae</taxon>
        <taxon>Falsirhodobacter</taxon>
    </lineage>
</organism>
<keyword evidence="5 13" id="KW-0375">Hydrogen ion transport</keyword>
<comment type="subunit">
    <text evidence="13">F-type ATPases have 2 components, F(1) - the catalytic core - and F(0) - the membrane proton channel. F(1) has five subunits: alpha(3), beta(3), gamma(1), delta(1), epsilon(1). F(0) has three main subunits: a(1), b(2) and c(10-14). The alpha and beta chains form an alternating ring which encloses part of the gamma chain. F(1) is attached to F(0) by a central stalk formed by the gamma and epsilon chains, while a peripheral stalk is formed by the delta and b chains.</text>
</comment>
<dbReference type="AlphaFoldDB" id="A0A8J8MTU0"/>
<evidence type="ECO:0000256" key="13">
    <source>
        <dbReference type="HAMAP-Rule" id="MF_01398"/>
    </source>
</evidence>
<dbReference type="PANTHER" id="PTHR33445">
    <property type="entry name" value="ATP SYNTHASE SUBUNIT B', CHLOROPLASTIC"/>
    <property type="match status" value="1"/>
</dbReference>
<dbReference type="InterPro" id="IPR002146">
    <property type="entry name" value="ATP_synth_b/b'su_bac/chlpt"/>
</dbReference>
<dbReference type="GO" id="GO:0012505">
    <property type="term" value="C:endomembrane system"/>
    <property type="evidence" value="ECO:0007669"/>
    <property type="project" value="UniProtKB-SubCell"/>
</dbReference>
<keyword evidence="13" id="KW-1003">Cell membrane</keyword>
<gene>
    <name evidence="13" type="primary">atpF</name>
    <name evidence="15" type="ORF">GR316_10275</name>
</gene>
<dbReference type="Proteomes" id="UP000679284">
    <property type="component" value="Chromosome"/>
</dbReference>
<keyword evidence="9 13" id="KW-0066">ATP synthesis</keyword>
<keyword evidence="3 13" id="KW-0138">CF(0)</keyword>
<dbReference type="HAMAP" id="MF_01398">
    <property type="entry name" value="ATP_synth_b_bprime"/>
    <property type="match status" value="1"/>
</dbReference>
<evidence type="ECO:0000256" key="8">
    <source>
        <dbReference type="ARBA" id="ARBA00023136"/>
    </source>
</evidence>
<reference evidence="15" key="1">
    <citation type="submission" date="2020-01" db="EMBL/GenBank/DDBJ databases">
        <authorList>
            <person name="Yang Y."/>
            <person name="Kwon Y.M."/>
        </authorList>
    </citation>
    <scope>NUCLEOTIDE SEQUENCE</scope>
    <source>
        <strain evidence="15">PG104</strain>
    </source>
</reference>
<protein>
    <recommendedName>
        <fullName evidence="13">ATP synthase subunit b</fullName>
    </recommendedName>
    <alternativeName>
        <fullName evidence="13">ATP synthase F(0) sector subunit b</fullName>
    </alternativeName>
    <alternativeName>
        <fullName evidence="13">ATPase subunit I</fullName>
    </alternativeName>
    <alternativeName>
        <fullName evidence="13">F-type ATPase subunit b</fullName>
        <shortName evidence="13">F-ATPase subunit b</shortName>
    </alternativeName>
</protein>
<keyword evidence="4 13" id="KW-0812">Transmembrane</keyword>
<evidence type="ECO:0000256" key="4">
    <source>
        <dbReference type="ARBA" id="ARBA00022692"/>
    </source>
</evidence>